<dbReference type="GO" id="GO:0000967">
    <property type="term" value="P:rRNA 5'-end processing"/>
    <property type="evidence" value="ECO:0007669"/>
    <property type="project" value="UniProtKB-UniRule"/>
</dbReference>
<keyword evidence="4 5" id="KW-0378">Hydrolase</keyword>
<dbReference type="InterPro" id="IPR005227">
    <property type="entry name" value="YqgF"/>
</dbReference>
<comment type="similarity">
    <text evidence="5">Belongs to the YqgF HJR family.</text>
</comment>
<evidence type="ECO:0000256" key="5">
    <source>
        <dbReference type="HAMAP-Rule" id="MF_00651"/>
    </source>
</evidence>
<keyword evidence="1 5" id="KW-0963">Cytoplasm</keyword>
<dbReference type="PANTHER" id="PTHR33317:SF4">
    <property type="entry name" value="POLYNUCLEOTIDYL TRANSFERASE, RIBONUCLEASE H-LIKE SUPERFAMILY PROTEIN"/>
    <property type="match status" value="1"/>
</dbReference>
<protein>
    <recommendedName>
        <fullName evidence="5">Putative pre-16S rRNA nuclease</fullName>
        <ecNumber evidence="5">3.1.-.-</ecNumber>
    </recommendedName>
</protein>
<dbReference type="STRING" id="1797711.A2870_00975"/>
<dbReference type="CDD" id="cd16964">
    <property type="entry name" value="YqgF"/>
    <property type="match status" value="1"/>
</dbReference>
<dbReference type="SUPFAM" id="SSF53098">
    <property type="entry name" value="Ribonuclease H-like"/>
    <property type="match status" value="1"/>
</dbReference>
<dbReference type="NCBIfam" id="TIGR00250">
    <property type="entry name" value="RNAse_H_YqgF"/>
    <property type="match status" value="1"/>
</dbReference>
<dbReference type="InterPro" id="IPR006641">
    <property type="entry name" value="YqgF/RNaseH-like_dom"/>
</dbReference>
<dbReference type="InterPro" id="IPR012337">
    <property type="entry name" value="RNaseH-like_sf"/>
</dbReference>
<dbReference type="Proteomes" id="UP000179102">
    <property type="component" value="Unassembled WGS sequence"/>
</dbReference>
<proteinExistence type="inferred from homology"/>
<dbReference type="HAMAP" id="MF_00651">
    <property type="entry name" value="Nuclease_YqgF"/>
    <property type="match status" value="1"/>
</dbReference>
<dbReference type="GO" id="GO:0005829">
    <property type="term" value="C:cytosol"/>
    <property type="evidence" value="ECO:0007669"/>
    <property type="project" value="TreeGrafter"/>
</dbReference>
<evidence type="ECO:0000259" key="6">
    <source>
        <dbReference type="SMART" id="SM00732"/>
    </source>
</evidence>
<reference evidence="7 8" key="1">
    <citation type="journal article" date="2016" name="Nat. Commun.">
        <title>Thousands of microbial genomes shed light on interconnected biogeochemical processes in an aquifer system.</title>
        <authorList>
            <person name="Anantharaman K."/>
            <person name="Brown C.T."/>
            <person name="Hug L.A."/>
            <person name="Sharon I."/>
            <person name="Castelle C.J."/>
            <person name="Probst A.J."/>
            <person name="Thomas B.C."/>
            <person name="Singh A."/>
            <person name="Wilkins M.J."/>
            <person name="Karaoz U."/>
            <person name="Brodie E.L."/>
            <person name="Williams K.H."/>
            <person name="Hubbard S.S."/>
            <person name="Banfield J.F."/>
        </authorList>
    </citation>
    <scope>NUCLEOTIDE SEQUENCE [LARGE SCALE GENOMIC DNA]</scope>
</reference>
<organism evidence="7 8">
    <name type="scientific">Candidatus Curtissbacteria bacterium RIFCSPHIGHO2_01_FULL_41_11</name>
    <dbReference type="NCBI Taxonomy" id="1797711"/>
    <lineage>
        <taxon>Bacteria</taxon>
        <taxon>Candidatus Curtissiibacteriota</taxon>
    </lineage>
</organism>
<accession>A0A1F5G3K1</accession>
<evidence type="ECO:0000256" key="4">
    <source>
        <dbReference type="ARBA" id="ARBA00022801"/>
    </source>
</evidence>
<dbReference type="Pfam" id="PF03652">
    <property type="entry name" value="RuvX"/>
    <property type="match status" value="1"/>
</dbReference>
<keyword evidence="2 5" id="KW-0690">Ribosome biogenesis</keyword>
<dbReference type="GO" id="GO:0004518">
    <property type="term" value="F:nuclease activity"/>
    <property type="evidence" value="ECO:0007669"/>
    <property type="project" value="UniProtKB-KW"/>
</dbReference>
<evidence type="ECO:0000313" key="7">
    <source>
        <dbReference type="EMBL" id="OGD86427.1"/>
    </source>
</evidence>
<keyword evidence="3 5" id="KW-0540">Nuclease</keyword>
<dbReference type="GO" id="GO:0016788">
    <property type="term" value="F:hydrolase activity, acting on ester bonds"/>
    <property type="evidence" value="ECO:0007669"/>
    <property type="project" value="UniProtKB-UniRule"/>
</dbReference>
<sequence length="128" mass="14309">MILGVDLGEKTTGLATSDSLLASPYKTISHKNIEEAQKQVIRIIDQEKIDTVVVGFVEGKIKPMFTNFAKKLQHTLPNIKVVLWDETLTSRQATETMVKLNVAKTKRSQRQHEIAAAIILQSYLDSSD</sequence>
<dbReference type="AlphaFoldDB" id="A0A1F5G3K1"/>
<dbReference type="PANTHER" id="PTHR33317">
    <property type="entry name" value="POLYNUCLEOTIDYL TRANSFERASE, RIBONUCLEASE H-LIKE SUPERFAMILY PROTEIN"/>
    <property type="match status" value="1"/>
</dbReference>
<comment type="subcellular location">
    <subcellularLocation>
        <location evidence="5">Cytoplasm</location>
    </subcellularLocation>
</comment>
<evidence type="ECO:0000313" key="8">
    <source>
        <dbReference type="Proteomes" id="UP000179102"/>
    </source>
</evidence>
<evidence type="ECO:0000256" key="2">
    <source>
        <dbReference type="ARBA" id="ARBA00022517"/>
    </source>
</evidence>
<evidence type="ECO:0000256" key="3">
    <source>
        <dbReference type="ARBA" id="ARBA00022722"/>
    </source>
</evidence>
<dbReference type="SMART" id="SM00732">
    <property type="entry name" value="YqgFc"/>
    <property type="match status" value="1"/>
</dbReference>
<dbReference type="InterPro" id="IPR037027">
    <property type="entry name" value="YqgF/RNaseH-like_dom_sf"/>
</dbReference>
<dbReference type="EMBL" id="MFAZ01000043">
    <property type="protein sequence ID" value="OGD86427.1"/>
    <property type="molecule type" value="Genomic_DNA"/>
</dbReference>
<name>A0A1F5G3K1_9BACT</name>
<dbReference type="Gene3D" id="3.30.420.140">
    <property type="entry name" value="YqgF/RNase H-like domain"/>
    <property type="match status" value="1"/>
</dbReference>
<gene>
    <name evidence="7" type="ORF">A2870_00975</name>
</gene>
<comment type="function">
    <text evidence="5">Could be a nuclease involved in processing of the 5'-end of pre-16S rRNA.</text>
</comment>
<evidence type="ECO:0000256" key="1">
    <source>
        <dbReference type="ARBA" id="ARBA00022490"/>
    </source>
</evidence>
<dbReference type="EC" id="3.1.-.-" evidence="5"/>
<comment type="caution">
    <text evidence="7">The sequence shown here is derived from an EMBL/GenBank/DDBJ whole genome shotgun (WGS) entry which is preliminary data.</text>
</comment>
<feature type="domain" description="YqgF/RNase H-like" evidence="6">
    <location>
        <begin position="1"/>
        <end position="93"/>
    </location>
</feature>